<dbReference type="InterPro" id="IPR014048">
    <property type="entry name" value="MethylDNA_cys_MeTrfase_DNA-bd"/>
</dbReference>
<dbReference type="InterPro" id="IPR008332">
    <property type="entry name" value="MethylG_MeTrfase_N"/>
</dbReference>
<dbReference type="AlphaFoldDB" id="A0A2S2DVA9"/>
<feature type="domain" description="Methylguanine DNA methyltransferase ribonuclease-like" evidence="10">
    <location>
        <begin position="3"/>
        <end position="58"/>
    </location>
</feature>
<proteinExistence type="inferred from homology"/>
<evidence type="ECO:0000256" key="6">
    <source>
        <dbReference type="ARBA" id="ARBA00022763"/>
    </source>
</evidence>
<dbReference type="RefSeq" id="WP_109322709.1">
    <property type="nucleotide sequence ID" value="NZ_CP029346.1"/>
</dbReference>
<dbReference type="PANTHER" id="PTHR10815">
    <property type="entry name" value="METHYLATED-DNA--PROTEIN-CYSTEINE METHYLTRANSFERASE"/>
    <property type="match status" value="1"/>
</dbReference>
<keyword evidence="5 11" id="KW-0808">Transferase</keyword>
<dbReference type="Pfam" id="PF01035">
    <property type="entry name" value="DNA_binding_1"/>
    <property type="match status" value="1"/>
</dbReference>
<dbReference type="InterPro" id="IPR036631">
    <property type="entry name" value="MGMT_N_sf"/>
</dbReference>
<dbReference type="EMBL" id="CP029346">
    <property type="protein sequence ID" value="AWL09000.1"/>
    <property type="molecule type" value="Genomic_DNA"/>
</dbReference>
<dbReference type="NCBIfam" id="TIGR00589">
    <property type="entry name" value="ogt"/>
    <property type="match status" value="1"/>
</dbReference>
<dbReference type="Proteomes" id="UP000245468">
    <property type="component" value="Chromosome"/>
</dbReference>
<evidence type="ECO:0000259" key="10">
    <source>
        <dbReference type="Pfam" id="PF02870"/>
    </source>
</evidence>
<evidence type="ECO:0000256" key="5">
    <source>
        <dbReference type="ARBA" id="ARBA00022679"/>
    </source>
</evidence>
<keyword evidence="12" id="KW-1185">Reference proteome</keyword>
<feature type="domain" description="Methylated-DNA-[protein]-cysteine S-methyltransferase DNA binding" evidence="9">
    <location>
        <begin position="71"/>
        <end position="150"/>
    </location>
</feature>
<dbReference type="PANTHER" id="PTHR10815:SF13">
    <property type="entry name" value="METHYLATED-DNA--PROTEIN-CYSTEINE METHYLTRANSFERASE"/>
    <property type="match status" value="1"/>
</dbReference>
<keyword evidence="4 11" id="KW-0489">Methyltransferase</keyword>
<dbReference type="CDD" id="cd06445">
    <property type="entry name" value="ATase"/>
    <property type="match status" value="1"/>
</dbReference>
<evidence type="ECO:0000256" key="2">
    <source>
        <dbReference type="ARBA" id="ARBA00008711"/>
    </source>
</evidence>
<accession>A0A2S2DVA9</accession>
<evidence type="ECO:0000313" key="12">
    <source>
        <dbReference type="Proteomes" id="UP000245468"/>
    </source>
</evidence>
<evidence type="ECO:0000256" key="4">
    <source>
        <dbReference type="ARBA" id="ARBA00022603"/>
    </source>
</evidence>
<dbReference type="Gene3D" id="1.10.10.10">
    <property type="entry name" value="Winged helix-like DNA-binding domain superfamily/Winged helix DNA-binding domain"/>
    <property type="match status" value="1"/>
</dbReference>
<dbReference type="PROSITE" id="PS00374">
    <property type="entry name" value="MGMT"/>
    <property type="match status" value="1"/>
</dbReference>
<keyword evidence="7" id="KW-0234">DNA repair</keyword>
<dbReference type="SUPFAM" id="SSF46767">
    <property type="entry name" value="Methylated DNA-protein cysteine methyltransferase, C-terminal domain"/>
    <property type="match status" value="1"/>
</dbReference>
<reference evidence="12" key="1">
    <citation type="submission" date="2018-05" db="EMBL/GenBank/DDBJ databases">
        <title>Pseudarcicella sp. HME7025 Genome sequencing and assembly.</title>
        <authorList>
            <person name="Kim H."/>
            <person name="Kang H."/>
            <person name="Joh K."/>
        </authorList>
    </citation>
    <scope>NUCLEOTIDE SEQUENCE [LARGE SCALE GENOMIC DNA]</scope>
    <source>
        <strain evidence="12">HME7025</strain>
    </source>
</reference>
<dbReference type="InterPro" id="IPR036388">
    <property type="entry name" value="WH-like_DNA-bd_sf"/>
</dbReference>
<gene>
    <name evidence="11" type="primary">mgmT</name>
    <name evidence="11" type="ORF">HME7025_01137</name>
</gene>
<comment type="catalytic activity">
    <reaction evidence="8">
        <text>a 6-O-methyl-2'-deoxyguanosine in DNA + L-cysteinyl-[protein] = S-methyl-L-cysteinyl-[protein] + a 2'-deoxyguanosine in DNA</text>
        <dbReference type="Rhea" id="RHEA:24000"/>
        <dbReference type="Rhea" id="RHEA-COMP:10131"/>
        <dbReference type="Rhea" id="RHEA-COMP:10132"/>
        <dbReference type="Rhea" id="RHEA-COMP:11367"/>
        <dbReference type="Rhea" id="RHEA-COMP:11368"/>
        <dbReference type="ChEBI" id="CHEBI:29950"/>
        <dbReference type="ChEBI" id="CHEBI:82612"/>
        <dbReference type="ChEBI" id="CHEBI:85445"/>
        <dbReference type="ChEBI" id="CHEBI:85448"/>
        <dbReference type="EC" id="2.1.1.63"/>
    </reaction>
</comment>
<evidence type="ECO:0000259" key="9">
    <source>
        <dbReference type="Pfam" id="PF01035"/>
    </source>
</evidence>
<keyword evidence="6" id="KW-0227">DNA damage</keyword>
<organism evidence="11 12">
    <name type="scientific">Aquirufa nivalisilvae</name>
    <dbReference type="NCBI Taxonomy" id="2516557"/>
    <lineage>
        <taxon>Bacteria</taxon>
        <taxon>Pseudomonadati</taxon>
        <taxon>Bacteroidota</taxon>
        <taxon>Cytophagia</taxon>
        <taxon>Cytophagales</taxon>
        <taxon>Flectobacillaceae</taxon>
        <taxon>Aquirufa</taxon>
    </lineage>
</organism>
<dbReference type="GO" id="GO:0003908">
    <property type="term" value="F:methylated-DNA-[protein]-cysteine S-methyltransferase activity"/>
    <property type="evidence" value="ECO:0007669"/>
    <property type="project" value="UniProtKB-EC"/>
</dbReference>
<dbReference type="GO" id="GO:0006281">
    <property type="term" value="P:DNA repair"/>
    <property type="evidence" value="ECO:0007669"/>
    <property type="project" value="UniProtKB-KW"/>
</dbReference>
<dbReference type="EC" id="2.1.1.63" evidence="3"/>
<evidence type="ECO:0000256" key="1">
    <source>
        <dbReference type="ARBA" id="ARBA00001286"/>
    </source>
</evidence>
<protein>
    <recommendedName>
        <fullName evidence="3">methylated-DNA--[protein]-cysteine S-methyltransferase</fullName>
        <ecNumber evidence="3">2.1.1.63</ecNumber>
    </recommendedName>
</protein>
<dbReference type="InterPro" id="IPR001497">
    <property type="entry name" value="MethylDNA_cys_MeTrfase_AS"/>
</dbReference>
<dbReference type="InterPro" id="IPR036217">
    <property type="entry name" value="MethylDNA_cys_MeTrfase_DNAb"/>
</dbReference>
<comment type="catalytic activity">
    <reaction evidence="1">
        <text>a 4-O-methyl-thymidine in DNA + L-cysteinyl-[protein] = a thymidine in DNA + S-methyl-L-cysteinyl-[protein]</text>
        <dbReference type="Rhea" id="RHEA:53428"/>
        <dbReference type="Rhea" id="RHEA-COMP:10131"/>
        <dbReference type="Rhea" id="RHEA-COMP:10132"/>
        <dbReference type="Rhea" id="RHEA-COMP:13555"/>
        <dbReference type="Rhea" id="RHEA-COMP:13556"/>
        <dbReference type="ChEBI" id="CHEBI:29950"/>
        <dbReference type="ChEBI" id="CHEBI:82612"/>
        <dbReference type="ChEBI" id="CHEBI:137386"/>
        <dbReference type="ChEBI" id="CHEBI:137387"/>
        <dbReference type="EC" id="2.1.1.63"/>
    </reaction>
</comment>
<name>A0A2S2DVA9_9BACT</name>
<dbReference type="OrthoDB" id="9802228at2"/>
<dbReference type="FunFam" id="1.10.10.10:FF:000214">
    <property type="entry name" value="Methylated-DNA--protein-cysteine methyltransferase"/>
    <property type="match status" value="1"/>
</dbReference>
<evidence type="ECO:0000313" key="11">
    <source>
        <dbReference type="EMBL" id="AWL09000.1"/>
    </source>
</evidence>
<evidence type="ECO:0000256" key="8">
    <source>
        <dbReference type="ARBA" id="ARBA00049348"/>
    </source>
</evidence>
<dbReference type="KEGG" id="psez:HME7025_01137"/>
<evidence type="ECO:0000256" key="3">
    <source>
        <dbReference type="ARBA" id="ARBA00011918"/>
    </source>
</evidence>
<dbReference type="GO" id="GO:0032259">
    <property type="term" value="P:methylation"/>
    <property type="evidence" value="ECO:0007669"/>
    <property type="project" value="UniProtKB-KW"/>
</dbReference>
<evidence type="ECO:0000256" key="7">
    <source>
        <dbReference type="ARBA" id="ARBA00023204"/>
    </source>
</evidence>
<sequence>MFFYHSPIGFLQVGLSDKGLTSLQFVEQGGNDVLADELKGMQEEVVRNLDAYFEKPNWKWTCPVDFSTATSFQKKVWSALLEIPVGEVMSYQQIAELIEQPKAAQAVGNANAQNPVLLLVPCHRVIGSDGSLVGYRGELWRKEWLLKHEGYRGLSQQLNLF</sequence>
<dbReference type="Pfam" id="PF02870">
    <property type="entry name" value="Methyltransf_1N"/>
    <property type="match status" value="1"/>
</dbReference>
<comment type="similarity">
    <text evidence="2">Belongs to the MGMT family.</text>
</comment>
<dbReference type="SUPFAM" id="SSF53155">
    <property type="entry name" value="Methylated DNA-protein cysteine methyltransferase domain"/>
    <property type="match status" value="1"/>
</dbReference>